<keyword evidence="2" id="KW-1185">Reference proteome</keyword>
<protein>
    <recommendedName>
        <fullName evidence="3">DUF4097 domain-containing protein</fullName>
    </recommendedName>
</protein>
<dbReference type="OrthoDB" id="1420424at2"/>
<sequence>MKNLKLYKLKIAVFLLLLIGTVSYSQKNYVESFNVADDVEVSVNTSYTNIVFETWNKNKVEVEAYIEGEKLTEKEKQDLMKNWDLKVTGNSKKVSITSNAGSQVFAMNDMPEMDFIGPLMENMVMPMIQNIKVPPLPEDLLENLGNIQFDYEAYQKDEEGYMKKFEAQMDKKFGKEFQKKMEAWGESFENSWDDKRADSIGEAYGKRMEAFGKRMEDWGEAYGKRMEAWADQMEKTYEKEGGNYTKTVTKSPHGTSVIIQGSNASSGNSKKTIIIRLPKNAKTSVNIRHGDLKMADANNLKANLNYTSFKANSIDGGQTLISASYAPVNIKTWKQGSLNLKYVDNCTIETSHNINLQANSSDVRIGNITNQAFLSGSFGDLRIDNVSDGFETIDISLENTDALVKVPAGAFSFYFNGKKSTLKYPKSLQLKESKSTDRVLVKGFNQSNSSNKTITISSNYSNVSLQ</sequence>
<gene>
    <name evidence="1" type="ORF">ESU54_12040</name>
</gene>
<organism evidence="1 2">
    <name type="scientific">Aequorivita antarctica</name>
    <dbReference type="NCBI Taxonomy" id="153266"/>
    <lineage>
        <taxon>Bacteria</taxon>
        <taxon>Pseudomonadati</taxon>
        <taxon>Bacteroidota</taxon>
        <taxon>Flavobacteriia</taxon>
        <taxon>Flavobacteriales</taxon>
        <taxon>Flavobacteriaceae</taxon>
        <taxon>Aequorivita</taxon>
    </lineage>
</organism>
<accession>A0A5C6YZM9</accession>
<dbReference type="AlphaFoldDB" id="A0A5C6YZM9"/>
<dbReference type="Proteomes" id="UP000321497">
    <property type="component" value="Unassembled WGS sequence"/>
</dbReference>
<comment type="caution">
    <text evidence="1">The sequence shown here is derived from an EMBL/GenBank/DDBJ whole genome shotgun (WGS) entry which is preliminary data.</text>
</comment>
<name>A0A5C6YZM9_9FLAO</name>
<dbReference type="EMBL" id="VORT01000008">
    <property type="protein sequence ID" value="TXD72537.1"/>
    <property type="molecule type" value="Genomic_DNA"/>
</dbReference>
<dbReference type="RefSeq" id="WP_111844968.1">
    <property type="nucleotide sequence ID" value="NZ_UEGI01000011.1"/>
</dbReference>
<proteinExistence type="predicted"/>
<evidence type="ECO:0000313" key="1">
    <source>
        <dbReference type="EMBL" id="TXD72537.1"/>
    </source>
</evidence>
<reference evidence="1 2" key="1">
    <citation type="submission" date="2019-08" db="EMBL/GenBank/DDBJ databases">
        <title>Genome of Aequorivita antarctica SW49 (type strain).</title>
        <authorList>
            <person name="Bowman J.P."/>
        </authorList>
    </citation>
    <scope>NUCLEOTIDE SEQUENCE [LARGE SCALE GENOMIC DNA]</scope>
    <source>
        <strain evidence="1 2">SW49</strain>
    </source>
</reference>
<evidence type="ECO:0000313" key="2">
    <source>
        <dbReference type="Proteomes" id="UP000321497"/>
    </source>
</evidence>
<evidence type="ECO:0008006" key="3">
    <source>
        <dbReference type="Google" id="ProtNLM"/>
    </source>
</evidence>